<gene>
    <name evidence="3" type="ORF">V6984_00125</name>
</gene>
<dbReference type="Gene3D" id="1.50.10.10">
    <property type="match status" value="1"/>
</dbReference>
<organism evidence="3 4">
    <name type="scientific">Kineothrix sedimenti</name>
    <dbReference type="NCBI Taxonomy" id="3123317"/>
    <lineage>
        <taxon>Bacteria</taxon>
        <taxon>Bacillati</taxon>
        <taxon>Bacillota</taxon>
        <taxon>Clostridia</taxon>
        <taxon>Lachnospirales</taxon>
        <taxon>Lachnospiraceae</taxon>
        <taxon>Kineothrix</taxon>
    </lineage>
</organism>
<dbReference type="Pfam" id="PF06202">
    <property type="entry name" value="GDE_C"/>
    <property type="match status" value="1"/>
</dbReference>
<dbReference type="SUPFAM" id="SSF48208">
    <property type="entry name" value="Six-hairpin glycosidases"/>
    <property type="match status" value="1"/>
</dbReference>
<evidence type="ECO:0000313" key="4">
    <source>
        <dbReference type="Proteomes" id="UP001451571"/>
    </source>
</evidence>
<dbReference type="Proteomes" id="UP001451571">
    <property type="component" value="Chromosome"/>
</dbReference>
<dbReference type="InterPro" id="IPR024742">
    <property type="entry name" value="Glycogen_debranch_N"/>
</dbReference>
<dbReference type="InterPro" id="IPR008928">
    <property type="entry name" value="6-hairpin_glycosidase_sf"/>
</dbReference>
<dbReference type="RefSeq" id="WP_342757808.1">
    <property type="nucleotide sequence ID" value="NZ_CP146256.1"/>
</dbReference>
<dbReference type="InterPro" id="IPR006451">
    <property type="entry name" value="Glycogen_debranch_arc"/>
</dbReference>
<reference evidence="3 4" key="1">
    <citation type="submission" date="2024-02" db="EMBL/GenBank/DDBJ databases">
        <title>Bacterial strain from lacustrine sediment.</title>
        <authorList>
            <person name="Petit C."/>
            <person name="Fadhlaoui K."/>
        </authorList>
    </citation>
    <scope>NUCLEOTIDE SEQUENCE [LARGE SCALE GENOMIC DNA]</scope>
    <source>
        <strain evidence="3 4">IPX-CK</strain>
    </source>
</reference>
<dbReference type="PANTHER" id="PTHR10569:SF2">
    <property type="entry name" value="GLYCOGEN DEBRANCHING ENZYME"/>
    <property type="match status" value="1"/>
</dbReference>
<dbReference type="EMBL" id="CP146256">
    <property type="protein sequence ID" value="XAH74214.1"/>
    <property type="molecule type" value="Genomic_DNA"/>
</dbReference>
<dbReference type="Pfam" id="PF12439">
    <property type="entry name" value="GDE_N"/>
    <property type="match status" value="1"/>
</dbReference>
<feature type="domain" description="Glycogen debranching enzyme C-terminal" evidence="1">
    <location>
        <begin position="294"/>
        <end position="666"/>
    </location>
</feature>
<sequence length="678" mass="77390">MITRKYGQGSFKSFKAGIEREWAITNGIGGYAGSTLIGANTRKHHGLLIASLHAPVERHLILSRINETVRIEDKDYSLAAVQRKGNVLEEGQKYLQRFVFDAVPSYTYRVQDVFLTKAISMEYGKNKTAILYEIENGSRHSEICLTPLFNFRDHSSFSLPEQLCFEASHDRHMITLVPEGPHIDGHAGYKIKFSVSEGNISERNETYDTDMELQTEIDTGMSAIDNNFTPYDIWIPLKPYEKKKVSVICCLQKKDEEEEIKSADSIIEASKKRMEALIEKAGYKDELADALVQAADAFIVDRVSTGSKTVLAGLPWFTDWGRDTMIALQGLTLATKRYEDARGILRTFAKYVKDGLVPNMFPDEGMPPFYNTVDASLLYFYSVYMYLKYTGGEEDFLFVKEEIYPKLKEIITYYKKGTLFHIYMDKDSLIHAGGDLDQVTWMDVRVDDWVVTPRHGKPVEINALWYNALKVMEFLAKRYLEDAGGYHELAKAVKESFNQKFWNAEKQCLYDVVEEERNRTVGNNGQIRPNQIWAVFLPFTMLSPEKEKKVVETVWSHLYAGCGLRSLSPEDEEYKGIYFGKLHDRDAAYHQGTAWAFPLGGFISAYVKVNGYSEESKLFARKLLEPAEDHMWDGCIGSIAEIFDGNPPHISRGCYAQAWSVGEILRAYTEDILTKVYR</sequence>
<dbReference type="NCBIfam" id="TIGR01561">
    <property type="entry name" value="gde_arch"/>
    <property type="match status" value="1"/>
</dbReference>
<keyword evidence="4" id="KW-1185">Reference proteome</keyword>
<proteinExistence type="predicted"/>
<name>A0ABZ3EVF2_9FIRM</name>
<evidence type="ECO:0000259" key="1">
    <source>
        <dbReference type="Pfam" id="PF06202"/>
    </source>
</evidence>
<dbReference type="InterPro" id="IPR012341">
    <property type="entry name" value="6hp_glycosidase-like_sf"/>
</dbReference>
<accession>A0ABZ3EVF2</accession>
<dbReference type="InterPro" id="IPR032790">
    <property type="entry name" value="GDE_C"/>
</dbReference>
<evidence type="ECO:0000313" key="3">
    <source>
        <dbReference type="EMBL" id="XAH74214.1"/>
    </source>
</evidence>
<dbReference type="PANTHER" id="PTHR10569">
    <property type="entry name" value="GLYCOGEN DEBRANCHING ENZYME"/>
    <property type="match status" value="1"/>
</dbReference>
<dbReference type="InterPro" id="IPR010401">
    <property type="entry name" value="AGL/Gdb1"/>
</dbReference>
<protein>
    <submittedName>
        <fullName evidence="3">Amylo-alpha-1,6-glucosidase</fullName>
    </submittedName>
</protein>
<evidence type="ECO:0000259" key="2">
    <source>
        <dbReference type="Pfam" id="PF12439"/>
    </source>
</evidence>
<feature type="domain" description="Glycogen debranching enzyme bacterial and archaeal type N-terminal" evidence="2">
    <location>
        <begin position="20"/>
        <end position="242"/>
    </location>
</feature>